<accession>A0A443RSZ1</accession>
<dbReference type="EMBL" id="NCKV01040170">
    <property type="protein sequence ID" value="RWS18403.1"/>
    <property type="molecule type" value="Genomic_DNA"/>
</dbReference>
<comment type="caution">
    <text evidence="6">The sequence shown here is derived from an EMBL/GenBank/DDBJ whole genome shotgun (WGS) entry which is preliminary data.</text>
</comment>
<keyword evidence="7" id="KW-1185">Reference proteome</keyword>
<feature type="non-terminal residue" evidence="6">
    <location>
        <position position="81"/>
    </location>
</feature>
<name>A0A443RSZ1_9ACAR</name>
<organism evidence="6 7">
    <name type="scientific">Leptotrombidium deliense</name>
    <dbReference type="NCBI Taxonomy" id="299467"/>
    <lineage>
        <taxon>Eukaryota</taxon>
        <taxon>Metazoa</taxon>
        <taxon>Ecdysozoa</taxon>
        <taxon>Arthropoda</taxon>
        <taxon>Chelicerata</taxon>
        <taxon>Arachnida</taxon>
        <taxon>Acari</taxon>
        <taxon>Acariformes</taxon>
        <taxon>Trombidiformes</taxon>
        <taxon>Prostigmata</taxon>
        <taxon>Anystina</taxon>
        <taxon>Parasitengona</taxon>
        <taxon>Trombiculoidea</taxon>
        <taxon>Trombiculidae</taxon>
        <taxon>Leptotrombidium</taxon>
    </lineage>
</organism>
<evidence type="ECO:0000256" key="1">
    <source>
        <dbReference type="ARBA" id="ARBA00004141"/>
    </source>
</evidence>
<dbReference type="GO" id="GO:0016020">
    <property type="term" value="C:membrane"/>
    <property type="evidence" value="ECO:0007669"/>
    <property type="project" value="UniProtKB-SubCell"/>
</dbReference>
<dbReference type="PANTHER" id="PTHR10924:SF4">
    <property type="entry name" value="GH15861P"/>
    <property type="match status" value="1"/>
</dbReference>
<keyword evidence="2 5" id="KW-0812">Transmembrane</keyword>
<comment type="subcellular location">
    <subcellularLocation>
        <location evidence="1">Membrane</location>
        <topology evidence="1">Multi-pass membrane protein</topology>
    </subcellularLocation>
</comment>
<dbReference type="OrthoDB" id="422206at2759"/>
<evidence type="ECO:0000256" key="5">
    <source>
        <dbReference type="SAM" id="Phobius"/>
    </source>
</evidence>
<keyword evidence="4 5" id="KW-0472">Membrane</keyword>
<evidence type="ECO:0000256" key="3">
    <source>
        <dbReference type="ARBA" id="ARBA00022989"/>
    </source>
</evidence>
<dbReference type="PANTHER" id="PTHR10924">
    <property type="entry name" value="MAJOR FACILITATOR SUPERFAMILY PROTEIN-RELATED"/>
    <property type="match status" value="1"/>
</dbReference>
<evidence type="ECO:0000313" key="7">
    <source>
        <dbReference type="Proteomes" id="UP000288716"/>
    </source>
</evidence>
<dbReference type="InterPro" id="IPR049680">
    <property type="entry name" value="FLVCR1-2_SLC49-like"/>
</dbReference>
<dbReference type="GO" id="GO:0020037">
    <property type="term" value="F:heme binding"/>
    <property type="evidence" value="ECO:0007669"/>
    <property type="project" value="TreeGrafter"/>
</dbReference>
<gene>
    <name evidence="6" type="ORF">B4U80_05999</name>
</gene>
<dbReference type="VEuPathDB" id="VectorBase:LDEU013637"/>
<proteinExistence type="predicted"/>
<feature type="transmembrane region" description="Helical" evidence="5">
    <location>
        <begin position="34"/>
        <end position="52"/>
    </location>
</feature>
<evidence type="ECO:0000256" key="4">
    <source>
        <dbReference type="ARBA" id="ARBA00023136"/>
    </source>
</evidence>
<dbReference type="Proteomes" id="UP000288716">
    <property type="component" value="Unassembled WGS sequence"/>
</dbReference>
<reference evidence="6 7" key="1">
    <citation type="journal article" date="2018" name="Gigascience">
        <title>Genomes of trombidid mites reveal novel predicted allergens and laterally-transferred genes associated with secondary metabolism.</title>
        <authorList>
            <person name="Dong X."/>
            <person name="Chaisiri K."/>
            <person name="Xia D."/>
            <person name="Armstrong S.D."/>
            <person name="Fang Y."/>
            <person name="Donnelly M.J."/>
            <person name="Kadowaki T."/>
            <person name="McGarry J.W."/>
            <person name="Darby A.C."/>
            <person name="Makepeace B.L."/>
        </authorList>
    </citation>
    <scope>NUCLEOTIDE SEQUENCE [LARGE SCALE GENOMIC DNA]</scope>
    <source>
        <strain evidence="6">UoL-UT</strain>
    </source>
</reference>
<evidence type="ECO:0000313" key="6">
    <source>
        <dbReference type="EMBL" id="RWS18403.1"/>
    </source>
</evidence>
<dbReference type="GO" id="GO:0015232">
    <property type="term" value="F:heme transmembrane transporter activity"/>
    <property type="evidence" value="ECO:0007669"/>
    <property type="project" value="TreeGrafter"/>
</dbReference>
<keyword evidence="3 5" id="KW-1133">Transmembrane helix</keyword>
<protein>
    <submittedName>
        <fullName evidence="6">Putative MFS-type transporter C09D4.1-like isoform X2</fullName>
    </submittedName>
</protein>
<sequence>MNQNTNNSSAITSSRECLINYRTVDTYRVYYKRFLILLLFCLYSMSNALQWIEYSVINNIVSYYYGVSESTVNLTSVIYMI</sequence>
<dbReference type="AlphaFoldDB" id="A0A443RSZ1"/>
<dbReference type="GO" id="GO:0097037">
    <property type="term" value="P:heme export"/>
    <property type="evidence" value="ECO:0007669"/>
    <property type="project" value="TreeGrafter"/>
</dbReference>
<evidence type="ECO:0000256" key="2">
    <source>
        <dbReference type="ARBA" id="ARBA00022692"/>
    </source>
</evidence>